<protein>
    <submittedName>
        <fullName evidence="2">Uncharacterized protein</fullName>
    </submittedName>
</protein>
<dbReference type="Proteomes" id="UP001055171">
    <property type="component" value="Chromosome"/>
</dbReference>
<accession>A0ABY5T2W4</accession>
<evidence type="ECO:0000256" key="1">
    <source>
        <dbReference type="SAM" id="MobiDB-lite"/>
    </source>
</evidence>
<sequence>MAYDHGDNSYAVHDLNIWRWKSPLPATDEPSGESDALYRSSELR</sequence>
<proteinExistence type="predicted"/>
<keyword evidence="3" id="KW-1185">Reference proteome</keyword>
<evidence type="ECO:0000313" key="3">
    <source>
        <dbReference type="Proteomes" id="UP001055171"/>
    </source>
</evidence>
<gene>
    <name evidence="2" type="ORF">MJO58_28655</name>
</gene>
<organism evidence="2 3">
    <name type="scientific">Mycobacterium lentiflavum</name>
    <dbReference type="NCBI Taxonomy" id="141349"/>
    <lineage>
        <taxon>Bacteria</taxon>
        <taxon>Bacillati</taxon>
        <taxon>Actinomycetota</taxon>
        <taxon>Actinomycetes</taxon>
        <taxon>Mycobacteriales</taxon>
        <taxon>Mycobacteriaceae</taxon>
        <taxon>Mycobacterium</taxon>
        <taxon>Mycobacterium simiae complex</taxon>
    </lineage>
</organism>
<reference evidence="2" key="1">
    <citation type="submission" date="2022-08" db="EMBL/GenBank/DDBJ databases">
        <title>Complete genome sequence of 14 non-tuberculosis mycobacteria type-strains.</title>
        <authorList>
            <person name="Igarashi Y."/>
            <person name="Osugi A."/>
            <person name="Mitarai S."/>
        </authorList>
    </citation>
    <scope>NUCLEOTIDE SEQUENCE</scope>
    <source>
        <strain evidence="2">ATCC 51985</strain>
    </source>
</reference>
<name>A0ABY5T2W4_MYCLN</name>
<evidence type="ECO:0000313" key="2">
    <source>
        <dbReference type="EMBL" id="UVI52122.1"/>
    </source>
</evidence>
<feature type="region of interest" description="Disordered" evidence="1">
    <location>
        <begin position="22"/>
        <end position="44"/>
    </location>
</feature>
<dbReference type="EMBL" id="CP092423">
    <property type="protein sequence ID" value="UVI52122.1"/>
    <property type="molecule type" value="Genomic_DNA"/>
</dbReference>
<dbReference type="RefSeq" id="WP_259608751.1">
    <property type="nucleotide sequence ID" value="NZ_CP092423.2"/>
</dbReference>